<dbReference type="InterPro" id="IPR007110">
    <property type="entry name" value="Ig-like_dom"/>
</dbReference>
<evidence type="ECO:0000313" key="10">
    <source>
        <dbReference type="Ensembl" id="ENSNMLP00000003564.1"/>
    </source>
</evidence>
<dbReference type="InterPro" id="IPR013783">
    <property type="entry name" value="Ig-like_fold"/>
</dbReference>
<dbReference type="GO" id="GO:0016020">
    <property type="term" value="C:membrane"/>
    <property type="evidence" value="ECO:0007669"/>
    <property type="project" value="UniProtKB-SubCell"/>
</dbReference>
<evidence type="ECO:0000256" key="4">
    <source>
        <dbReference type="ARBA" id="ARBA00022729"/>
    </source>
</evidence>
<evidence type="ECO:0000259" key="9">
    <source>
        <dbReference type="PROSITE" id="PS50835"/>
    </source>
</evidence>
<accession>A0A8C6S987</accession>
<evidence type="ECO:0000313" key="11">
    <source>
        <dbReference type="Proteomes" id="UP000694523"/>
    </source>
</evidence>
<feature type="chain" id="PRO_5034632221" description="Ig-like domain-containing protein" evidence="8">
    <location>
        <begin position="17"/>
        <end position="390"/>
    </location>
</feature>
<dbReference type="Ensembl" id="ENSNMLT00000004089.1">
    <property type="protein sequence ID" value="ENSNMLP00000003564.1"/>
    <property type="gene ID" value="ENSNMLG00000002573.1"/>
</dbReference>
<dbReference type="Pfam" id="PF07686">
    <property type="entry name" value="V-set"/>
    <property type="match status" value="1"/>
</dbReference>
<dbReference type="Proteomes" id="UP000694523">
    <property type="component" value="Unplaced"/>
</dbReference>
<evidence type="ECO:0000256" key="7">
    <source>
        <dbReference type="ARBA" id="ARBA00023180"/>
    </source>
</evidence>
<keyword evidence="7" id="KW-0325">Glycoprotein</keyword>
<dbReference type="InterPro" id="IPR013106">
    <property type="entry name" value="Ig_V-set"/>
</dbReference>
<organism evidence="10 11">
    <name type="scientific">Neogobius melanostomus</name>
    <name type="common">round goby</name>
    <dbReference type="NCBI Taxonomy" id="47308"/>
    <lineage>
        <taxon>Eukaryota</taxon>
        <taxon>Metazoa</taxon>
        <taxon>Chordata</taxon>
        <taxon>Craniata</taxon>
        <taxon>Vertebrata</taxon>
        <taxon>Euteleostomi</taxon>
        <taxon>Actinopterygii</taxon>
        <taxon>Neopterygii</taxon>
        <taxon>Teleostei</taxon>
        <taxon>Neoteleostei</taxon>
        <taxon>Acanthomorphata</taxon>
        <taxon>Gobiaria</taxon>
        <taxon>Gobiiformes</taxon>
        <taxon>Gobioidei</taxon>
        <taxon>Gobiidae</taxon>
        <taxon>Benthophilinae</taxon>
        <taxon>Neogobiini</taxon>
        <taxon>Neogobius</taxon>
    </lineage>
</organism>
<dbReference type="Gene3D" id="2.60.40.10">
    <property type="entry name" value="Immunoglobulins"/>
    <property type="match status" value="1"/>
</dbReference>
<feature type="signal peptide" evidence="8">
    <location>
        <begin position="1"/>
        <end position="16"/>
    </location>
</feature>
<dbReference type="SUPFAM" id="SSF48726">
    <property type="entry name" value="Immunoglobulin"/>
    <property type="match status" value="1"/>
</dbReference>
<evidence type="ECO:0000256" key="2">
    <source>
        <dbReference type="ARBA" id="ARBA00008727"/>
    </source>
</evidence>
<dbReference type="InterPro" id="IPR036179">
    <property type="entry name" value="Ig-like_dom_sf"/>
</dbReference>
<comment type="similarity">
    <text evidence="2">Belongs to the FAM187 family.</text>
</comment>
<proteinExistence type="inferred from homology"/>
<keyword evidence="6" id="KW-0472">Membrane</keyword>
<feature type="domain" description="Ig-like" evidence="9">
    <location>
        <begin position="31"/>
        <end position="146"/>
    </location>
</feature>
<dbReference type="PANTHER" id="PTHR32178">
    <property type="entry name" value="FAM187"/>
    <property type="match status" value="1"/>
</dbReference>
<evidence type="ECO:0000256" key="8">
    <source>
        <dbReference type="SAM" id="SignalP"/>
    </source>
</evidence>
<comment type="subcellular location">
    <subcellularLocation>
        <location evidence="1">Membrane</location>
        <topology evidence="1">Single-pass type I membrane protein</topology>
    </subcellularLocation>
</comment>
<dbReference type="AlphaFoldDB" id="A0A8C6S987"/>
<evidence type="ECO:0000256" key="6">
    <source>
        <dbReference type="ARBA" id="ARBA00023136"/>
    </source>
</evidence>
<sequence length="390" mass="43734">MFIFLLFLPVLMWCYEAPEDKEDVFAQTACPAFLMFVNAAFVSDTTVELPCLCKPQEVQTVVWFYRKHMSSSEQTQALTDDHGMKVVNPDSVPHSADLKSRFSIRMFSLIIFRTSTADSGVYICGSEHRDFFYAYDLDIQEARKITFRQSKPEPPYRTFTSFQAWSVCDRCGPPGEQVRVGLCYVHSPYLHVRYRRANQTVVSCGSGAVLRVFGPIGGEGASLEVRKGGNLWVPHDFIQYAIYDTVLTMGCPGARPNMAVAWDRGDTPILRWEHTVQPGGEGPRISIDTGHHLPLRLSRATTVGQPDQHVFGGRGKCSTRRKPGWLPLVSSNPRCITSWICPCFRAWCPALVSSSTSFLFLLFRSLCNVALASKHLPIPEANNAIFVVSY</sequence>
<reference evidence="10" key="2">
    <citation type="submission" date="2025-09" db="UniProtKB">
        <authorList>
            <consortium name="Ensembl"/>
        </authorList>
    </citation>
    <scope>IDENTIFICATION</scope>
</reference>
<keyword evidence="3" id="KW-0812">Transmembrane</keyword>
<keyword evidence="11" id="KW-1185">Reference proteome</keyword>
<keyword evidence="4 8" id="KW-0732">Signal</keyword>
<name>A0A8C6S987_9GOBI</name>
<dbReference type="InterPro" id="IPR039311">
    <property type="entry name" value="FAM187A/B"/>
</dbReference>
<dbReference type="PANTHER" id="PTHR32178:SF7">
    <property type="entry name" value="IG-LIKE V-TYPE DOMAIN-CONTAINING PROTEIN FAM187A"/>
    <property type="match status" value="1"/>
</dbReference>
<evidence type="ECO:0000256" key="3">
    <source>
        <dbReference type="ARBA" id="ARBA00022692"/>
    </source>
</evidence>
<evidence type="ECO:0000256" key="5">
    <source>
        <dbReference type="ARBA" id="ARBA00022989"/>
    </source>
</evidence>
<keyword evidence="5" id="KW-1133">Transmembrane helix</keyword>
<dbReference type="PROSITE" id="PS50835">
    <property type="entry name" value="IG_LIKE"/>
    <property type="match status" value="1"/>
</dbReference>
<reference evidence="10" key="1">
    <citation type="submission" date="2025-08" db="UniProtKB">
        <authorList>
            <consortium name="Ensembl"/>
        </authorList>
    </citation>
    <scope>IDENTIFICATION</scope>
</reference>
<evidence type="ECO:0000256" key="1">
    <source>
        <dbReference type="ARBA" id="ARBA00004479"/>
    </source>
</evidence>
<protein>
    <recommendedName>
        <fullName evidence="9">Ig-like domain-containing protein</fullName>
    </recommendedName>
</protein>